<name>A0AB36R1A5_9HYPH</name>
<dbReference type="PANTHER" id="PTHR34180">
    <property type="entry name" value="PEPTIDASE C45"/>
    <property type="match status" value="1"/>
</dbReference>
<dbReference type="InterPro" id="IPR047801">
    <property type="entry name" value="Peptidase_C45"/>
</dbReference>
<keyword evidence="3" id="KW-1185">Reference proteome</keyword>
<dbReference type="Gene3D" id="1.10.10.2120">
    <property type="match status" value="1"/>
</dbReference>
<evidence type="ECO:0000259" key="1">
    <source>
        <dbReference type="Pfam" id="PF03417"/>
    </source>
</evidence>
<accession>A0AB36R1A5</accession>
<evidence type="ECO:0000313" key="3">
    <source>
        <dbReference type="Proteomes" id="UP000216215"/>
    </source>
</evidence>
<dbReference type="Proteomes" id="UP000216215">
    <property type="component" value="Unassembled WGS sequence"/>
</dbReference>
<feature type="domain" description="Peptidase C45 hydrolase" evidence="1">
    <location>
        <begin position="127"/>
        <end position="351"/>
    </location>
</feature>
<sequence length="399" mass="43736">MTTVTPFPLVEIAGAPKARGTAYGEQARGRIGASVALYAAQLDRFGFRRDDVGRFSGIFLPRLRQWAPDLVEEMEGIASGANVDLSSIVLVNARTEILQLARREKGISDDEPDGCTGAAILPEATRNGRLIHGQNWDWKAECAETSVVLRIRRTDGPDLLTFTEAGGLARSGFNAAGIGITANYLESDRDYREIGIPLPFIRRRALEAQHFSHAIKVVATTPKSGSNNMILSTAEGFTVDLECAPDEAFAIYPDKDMIVHANHWQSPVALSKLRETGLRDVPDSLYRDHRVRRHLSARHGDITIDDVKEALFDDFASPFSVCRPVVRKEGGNLSATVAMIVFEPATGVMEIAPMPAQNREFTSYELTMDDAVLARAEKAVPARETSSISAQEKRWSALS</sequence>
<dbReference type="Pfam" id="PF03417">
    <property type="entry name" value="AAT"/>
    <property type="match status" value="1"/>
</dbReference>
<dbReference type="InterPro" id="IPR005079">
    <property type="entry name" value="Peptidase_C45_hydrolase"/>
</dbReference>
<organism evidence="2 3">
    <name type="scientific">Mesorhizobium mediterraneum</name>
    <dbReference type="NCBI Taxonomy" id="43617"/>
    <lineage>
        <taxon>Bacteria</taxon>
        <taxon>Pseudomonadati</taxon>
        <taxon>Pseudomonadota</taxon>
        <taxon>Alphaproteobacteria</taxon>
        <taxon>Hyphomicrobiales</taxon>
        <taxon>Phyllobacteriaceae</taxon>
        <taxon>Mesorhizobium</taxon>
    </lineage>
</organism>
<dbReference type="RefSeq" id="WP_095489256.1">
    <property type="nucleotide sequence ID" value="NZ_CP088151.1"/>
</dbReference>
<dbReference type="NCBIfam" id="NF040521">
    <property type="entry name" value="C45_proenzyme"/>
    <property type="match status" value="1"/>
</dbReference>
<evidence type="ECO:0000313" key="2">
    <source>
        <dbReference type="EMBL" id="PAP98517.1"/>
    </source>
</evidence>
<reference evidence="3" key="1">
    <citation type="submission" date="2017-08" db="EMBL/GenBank/DDBJ databases">
        <title>Mesorhizobium wenxinae sp. nov., a novel rhizobial species isolated from root nodules of chickpea (Cicer arietinum L.).</title>
        <authorList>
            <person name="Zhang J."/>
        </authorList>
    </citation>
    <scope>NUCLEOTIDE SEQUENCE [LARGE SCALE GENOMIC DNA]</scope>
    <source>
        <strain evidence="3">USDA 3392</strain>
    </source>
</reference>
<keyword evidence="2" id="KW-0012">Acyltransferase</keyword>
<keyword evidence="2" id="KW-0808">Transferase</keyword>
<dbReference type="InterPro" id="IPR047794">
    <property type="entry name" value="C45_proenzyme-like"/>
</dbReference>
<dbReference type="GO" id="GO:0016746">
    <property type="term" value="F:acyltransferase activity"/>
    <property type="evidence" value="ECO:0007669"/>
    <property type="project" value="UniProtKB-KW"/>
</dbReference>
<comment type="caution">
    <text evidence="2">The sequence shown here is derived from an EMBL/GenBank/DDBJ whole genome shotgun (WGS) entry which is preliminary data.</text>
</comment>
<protein>
    <submittedName>
        <fullName evidence="2">Acyl-CoA--6-aminopenicillanic acid acyltransferase</fullName>
    </submittedName>
</protein>
<dbReference type="PANTHER" id="PTHR34180:SF1">
    <property type="entry name" value="BETA-ALANYL-DOPAMINE_CARCININE HYDROLASE"/>
    <property type="match status" value="1"/>
</dbReference>
<dbReference type="AlphaFoldDB" id="A0AB36R1A5"/>
<proteinExistence type="predicted"/>
<dbReference type="Gene3D" id="3.60.60.10">
    <property type="entry name" value="Penicillin V Acylase, Chain A"/>
    <property type="match status" value="1"/>
</dbReference>
<gene>
    <name evidence="2" type="ORF">CIT25_32075</name>
</gene>
<dbReference type="EMBL" id="NPKI01000046">
    <property type="protein sequence ID" value="PAP98517.1"/>
    <property type="molecule type" value="Genomic_DNA"/>
</dbReference>